<sequence>MTSPANRIQQLRDGAEAVRALHQSVHNVGCALCLRHGDESWPCTTLRALDGETEAMVYQSNIVYGLDVGARAVFRIEDTVESIDKSDDAQRVRLTSGIELVLPVDQYPYTVVEPARGASA</sequence>
<protein>
    <submittedName>
        <fullName evidence="1">Uncharacterized protein</fullName>
    </submittedName>
</protein>
<organism evidence="1">
    <name type="scientific">Kitasatospora sp. CMC57</name>
    <dbReference type="NCBI Taxonomy" id="3231513"/>
    <lineage>
        <taxon>Bacteria</taxon>
        <taxon>Bacillati</taxon>
        <taxon>Actinomycetota</taxon>
        <taxon>Actinomycetes</taxon>
        <taxon>Kitasatosporales</taxon>
        <taxon>Streptomycetaceae</taxon>
        <taxon>Kitasatospora</taxon>
    </lineage>
</organism>
<dbReference type="AlphaFoldDB" id="A0AB33K381"/>
<geneLocation type="plasmid" evidence="1">
    <name>pCMC57_01</name>
</geneLocation>
<keyword evidence="1" id="KW-0614">Plasmid</keyword>
<dbReference type="EMBL" id="AP035882">
    <property type="protein sequence ID" value="BFP50052.1"/>
    <property type="molecule type" value="Genomic_DNA"/>
</dbReference>
<dbReference type="RefSeq" id="WP_407992442.1">
    <property type="nucleotide sequence ID" value="NZ_AP035882.1"/>
</dbReference>
<proteinExistence type="predicted"/>
<evidence type="ECO:0000313" key="1">
    <source>
        <dbReference type="EMBL" id="BFP50052.1"/>
    </source>
</evidence>
<dbReference type="KEGG" id="kic:KCMC57_64200"/>
<reference evidence="1" key="1">
    <citation type="submission" date="2024-07" db="EMBL/GenBank/DDBJ databases">
        <title>Complete genome sequences of cellulolytic bacteria, Kitasatospora sp. CMC57 and Streptomyces sp. CMC78, isolated from Japanese agricultural soil.</title>
        <authorList>
            <person name="Hashimoto T."/>
            <person name="Ito M."/>
            <person name="Iwamoto M."/>
            <person name="Fukahori D."/>
            <person name="Shoda T."/>
            <person name="Sakoda M."/>
            <person name="Morohoshi T."/>
            <person name="Mitsuboshi M."/>
            <person name="Nishizawa T."/>
        </authorList>
    </citation>
    <scope>NUCLEOTIDE SEQUENCE</scope>
    <source>
        <strain evidence="1">CMC57</strain>
        <plasmid evidence="1">pCMC57_01</plasmid>
    </source>
</reference>
<accession>A0AB33K381</accession>
<gene>
    <name evidence="1" type="ORF">KCMC57_64200</name>
</gene>
<name>A0AB33K381_9ACTN</name>